<dbReference type="PANTHER" id="PTHR21266">
    <property type="entry name" value="IRON-SULFUR DOMAIN CONTAINING PROTEIN"/>
    <property type="match status" value="1"/>
</dbReference>
<dbReference type="RefSeq" id="XP_002948669.1">
    <property type="nucleotide sequence ID" value="XM_002948623.1"/>
</dbReference>
<evidence type="ECO:0000256" key="1">
    <source>
        <dbReference type="ARBA" id="ARBA00004370"/>
    </source>
</evidence>
<evidence type="ECO:0000256" key="2">
    <source>
        <dbReference type="ARBA" id="ARBA00022692"/>
    </source>
</evidence>
<evidence type="ECO:0000256" key="3">
    <source>
        <dbReference type="ARBA" id="ARBA00022989"/>
    </source>
</evidence>
<gene>
    <name evidence="8" type="ORF">VOLCADRAFT_89017</name>
</gene>
<dbReference type="GO" id="GO:0005737">
    <property type="term" value="C:cytoplasm"/>
    <property type="evidence" value="ECO:0007669"/>
    <property type="project" value="TreeGrafter"/>
</dbReference>
<feature type="transmembrane region" description="Helical" evidence="7">
    <location>
        <begin position="316"/>
        <end position="340"/>
    </location>
</feature>
<protein>
    <recommendedName>
        <fullName evidence="10">Pheophorbide a oxygenase domain-containing protein</fullName>
    </recommendedName>
</protein>
<feature type="transmembrane region" description="Helical" evidence="7">
    <location>
        <begin position="285"/>
        <end position="310"/>
    </location>
</feature>
<evidence type="ECO:0000313" key="8">
    <source>
        <dbReference type="EMBL" id="EFJ50049.1"/>
    </source>
</evidence>
<dbReference type="GO" id="GO:0016020">
    <property type="term" value="C:membrane"/>
    <property type="evidence" value="ECO:0007669"/>
    <property type="project" value="UniProtKB-SubCell"/>
</dbReference>
<evidence type="ECO:0000313" key="9">
    <source>
        <dbReference type="Proteomes" id="UP000001058"/>
    </source>
</evidence>
<keyword evidence="4" id="KW-0560">Oxidoreductase</keyword>
<proteinExistence type="predicted"/>
<dbReference type="PANTHER" id="PTHR21266:SF32">
    <property type="entry name" value="CHOLESTEROL 7-DESATURASE NVD"/>
    <property type="match status" value="1"/>
</dbReference>
<keyword evidence="5 7" id="KW-0472">Membrane</keyword>
<evidence type="ECO:0000256" key="5">
    <source>
        <dbReference type="ARBA" id="ARBA00023136"/>
    </source>
</evidence>
<sequence>MPMKPSQDVTTAAAGAESPTPPPQWARPDGPDFEYGFQGNVSPDATISVHMPHQVMYTYRLGPQKIPLHMEVYVVPEGPNRSYFITALTEWPPVKLSLQRLLMGDPQKAVMHLYSAYDPVVFHHLSLNDLLDGDNCFLHIQDELVHEAEEEAAMSAPAAAVPSAAGSAAVTAKDAVAAAANGGGAARSASTVWSRLYYMPAQADAAVQAGRRWIEERAGGGPFRARQQQLLADAADRVPGEAPDPQRRRHLLSRYEQHTRHCPSCSKRLQQLQQMVAAAAAVQKICLLGMCVAGGALGAVLAVAAAAAAAPAAVPWALPAAALAGSAALWAVAGGLAAAAESASQLFLFMDYVHAEKS</sequence>
<dbReference type="eggNOG" id="ENOG502SNII">
    <property type="taxonomic scope" value="Eukaryota"/>
</dbReference>
<accession>D8TQK4</accession>
<dbReference type="Proteomes" id="UP000001058">
    <property type="component" value="Unassembled WGS sequence"/>
</dbReference>
<comment type="subcellular location">
    <subcellularLocation>
        <location evidence="1">Membrane</location>
    </subcellularLocation>
</comment>
<dbReference type="KEGG" id="vcn:VOLCADRAFT_89017"/>
<keyword evidence="2 7" id="KW-0812">Transmembrane</keyword>
<dbReference type="EMBL" id="GL378332">
    <property type="protein sequence ID" value="EFJ50049.1"/>
    <property type="molecule type" value="Genomic_DNA"/>
</dbReference>
<dbReference type="InParanoid" id="D8TQK4"/>
<dbReference type="GO" id="GO:0016491">
    <property type="term" value="F:oxidoreductase activity"/>
    <property type="evidence" value="ECO:0007669"/>
    <property type="project" value="UniProtKB-KW"/>
</dbReference>
<feature type="region of interest" description="Disordered" evidence="6">
    <location>
        <begin position="1"/>
        <end position="30"/>
    </location>
</feature>
<evidence type="ECO:0008006" key="10">
    <source>
        <dbReference type="Google" id="ProtNLM"/>
    </source>
</evidence>
<organism evidence="9">
    <name type="scientific">Volvox carteri f. nagariensis</name>
    <dbReference type="NCBI Taxonomy" id="3068"/>
    <lineage>
        <taxon>Eukaryota</taxon>
        <taxon>Viridiplantae</taxon>
        <taxon>Chlorophyta</taxon>
        <taxon>core chlorophytes</taxon>
        <taxon>Chlorophyceae</taxon>
        <taxon>CS clade</taxon>
        <taxon>Chlamydomonadales</taxon>
        <taxon>Volvocaceae</taxon>
        <taxon>Volvox</taxon>
    </lineage>
</organism>
<dbReference type="OrthoDB" id="426882at2759"/>
<evidence type="ECO:0000256" key="4">
    <source>
        <dbReference type="ARBA" id="ARBA00023002"/>
    </source>
</evidence>
<dbReference type="AlphaFoldDB" id="D8TQK4"/>
<dbReference type="GeneID" id="9627356"/>
<keyword evidence="3 7" id="KW-1133">Transmembrane helix</keyword>
<reference evidence="8 9" key="1">
    <citation type="journal article" date="2010" name="Science">
        <title>Genomic analysis of organismal complexity in the multicellular green alga Volvox carteri.</title>
        <authorList>
            <person name="Prochnik S.E."/>
            <person name="Umen J."/>
            <person name="Nedelcu A.M."/>
            <person name="Hallmann A."/>
            <person name="Miller S.M."/>
            <person name="Nishii I."/>
            <person name="Ferris P."/>
            <person name="Kuo A."/>
            <person name="Mitros T."/>
            <person name="Fritz-Laylin L.K."/>
            <person name="Hellsten U."/>
            <person name="Chapman J."/>
            <person name="Simakov O."/>
            <person name="Rensing S.A."/>
            <person name="Terry A."/>
            <person name="Pangilinan J."/>
            <person name="Kapitonov V."/>
            <person name="Jurka J."/>
            <person name="Salamov A."/>
            <person name="Shapiro H."/>
            <person name="Schmutz J."/>
            <person name="Grimwood J."/>
            <person name="Lindquist E."/>
            <person name="Lucas S."/>
            <person name="Grigoriev I.V."/>
            <person name="Schmitt R."/>
            <person name="Kirk D."/>
            <person name="Rokhsar D.S."/>
        </authorList>
    </citation>
    <scope>NUCLEOTIDE SEQUENCE [LARGE SCALE GENOMIC DNA]</scope>
    <source>
        <strain evidence="9">f. Nagariensis / Eve</strain>
    </source>
</reference>
<keyword evidence="9" id="KW-1185">Reference proteome</keyword>
<evidence type="ECO:0000256" key="6">
    <source>
        <dbReference type="SAM" id="MobiDB-lite"/>
    </source>
</evidence>
<dbReference type="InterPro" id="IPR050584">
    <property type="entry name" value="Cholesterol_7-desaturase"/>
</dbReference>
<name>D8TQK4_VOLCA</name>
<evidence type="ECO:0000256" key="7">
    <source>
        <dbReference type="SAM" id="Phobius"/>
    </source>
</evidence>